<evidence type="ECO:0000313" key="1">
    <source>
        <dbReference type="EMBL" id="VYT73736.1"/>
    </source>
</evidence>
<dbReference type="AlphaFoldDB" id="A0A6N2Z6T3"/>
<dbReference type="InterPro" id="IPR025855">
    <property type="entry name" value="Replic_Relax"/>
</dbReference>
<gene>
    <name evidence="1" type="ORF">SSLFYP27_00513</name>
</gene>
<sequence>MTEIRLGDEDIQCLIALDDFTFLDSGLIGGRIFASEHNVNRKLNYLVEGGYIKDFTSLISMKTKPKKVYCLTKKGAEVVEEIQGYTNYKPIRQLPVTYLHTLEVARTIMSFRESKGMQLKEFVNERNAYFEFGAGAKDSIRPDGMFVIGFEDSDDENIGVLLEIEKTKTKRLVIKEKMKKYKAFFNDVDIRDRYIDHLSIYDEINDWILLYVASTEEIEKYTKGLLLRQKPNDGQTTNDRPGINFPTLLTNMSLVEEDPYKSIYYAMEQNDTNTRNYIDEYL</sequence>
<dbReference type="Pfam" id="PF13814">
    <property type="entry name" value="Replic_Relax"/>
    <property type="match status" value="1"/>
</dbReference>
<protein>
    <submittedName>
        <fullName evidence="1">Uncharacterized protein</fullName>
    </submittedName>
</protein>
<proteinExistence type="predicted"/>
<organism evidence="1">
    <name type="scientific">Staphylococcus simulans</name>
    <dbReference type="NCBI Taxonomy" id="1286"/>
    <lineage>
        <taxon>Bacteria</taxon>
        <taxon>Bacillati</taxon>
        <taxon>Bacillota</taxon>
        <taxon>Bacilli</taxon>
        <taxon>Bacillales</taxon>
        <taxon>Staphylococcaceae</taxon>
        <taxon>Staphylococcus</taxon>
    </lineage>
</organism>
<dbReference type="EMBL" id="CACRUO010000015">
    <property type="protein sequence ID" value="VYT73736.1"/>
    <property type="molecule type" value="Genomic_DNA"/>
</dbReference>
<reference evidence="1" key="1">
    <citation type="submission" date="2019-11" db="EMBL/GenBank/DDBJ databases">
        <authorList>
            <person name="Feng L."/>
        </authorList>
    </citation>
    <scope>NUCLEOTIDE SEQUENCE</scope>
    <source>
        <strain evidence="1">SsimulansLFYP27</strain>
    </source>
</reference>
<dbReference type="RefSeq" id="WP_156666462.1">
    <property type="nucleotide sequence ID" value="NZ_CACRUO010000015.1"/>
</dbReference>
<name>A0A6N2Z6T3_STASI</name>
<accession>A0A6N2Z6T3</accession>